<dbReference type="AlphaFoldDB" id="A0A2V3DN71"/>
<dbReference type="PANTHER" id="PTHR43610:SF1">
    <property type="entry name" value="N-ACETYLTRANSFERASE DOMAIN-CONTAINING PROTEIN"/>
    <property type="match status" value="1"/>
</dbReference>
<evidence type="ECO:0000259" key="1">
    <source>
        <dbReference type="PROSITE" id="PS51186"/>
    </source>
</evidence>
<keyword evidence="3" id="KW-1185">Reference proteome</keyword>
<dbReference type="SUPFAM" id="SSF55729">
    <property type="entry name" value="Acyl-CoA N-acyltransferases (Nat)"/>
    <property type="match status" value="1"/>
</dbReference>
<reference evidence="2 3" key="1">
    <citation type="submission" date="2018-05" db="EMBL/GenBank/DDBJ databases">
        <title>Genetic diversity of glacier-inhabiting Cryobacterium bacteria in China and description of Cryobacterium mengkeensis sp. nov. and Arthrobacter glacialis sp. nov.</title>
        <authorList>
            <person name="Liu Q."/>
            <person name="Xin Y.-H."/>
        </authorList>
    </citation>
    <scope>NUCLEOTIDE SEQUENCE [LARGE SCALE GENOMIC DNA]</scope>
    <source>
        <strain evidence="2 3">GP3</strain>
    </source>
</reference>
<dbReference type="InterPro" id="IPR016181">
    <property type="entry name" value="Acyl_CoA_acyltransferase"/>
</dbReference>
<dbReference type="GO" id="GO:0016747">
    <property type="term" value="F:acyltransferase activity, transferring groups other than amino-acyl groups"/>
    <property type="evidence" value="ECO:0007669"/>
    <property type="project" value="InterPro"/>
</dbReference>
<organism evidence="2 3">
    <name type="scientific">Arthrobacter psychrochitiniphilus</name>
    <dbReference type="NCBI Taxonomy" id="291045"/>
    <lineage>
        <taxon>Bacteria</taxon>
        <taxon>Bacillati</taxon>
        <taxon>Actinomycetota</taxon>
        <taxon>Actinomycetes</taxon>
        <taxon>Micrococcales</taxon>
        <taxon>Micrococcaceae</taxon>
        <taxon>Arthrobacter</taxon>
    </lineage>
</organism>
<feature type="domain" description="N-acetyltransferase" evidence="1">
    <location>
        <begin position="68"/>
        <end position="231"/>
    </location>
</feature>
<gene>
    <name evidence="2" type="ORF">CVS29_16845</name>
</gene>
<dbReference type="PROSITE" id="PS51186">
    <property type="entry name" value="GNAT"/>
    <property type="match status" value="1"/>
</dbReference>
<evidence type="ECO:0000313" key="3">
    <source>
        <dbReference type="Proteomes" id="UP000246303"/>
    </source>
</evidence>
<evidence type="ECO:0000313" key="2">
    <source>
        <dbReference type="EMBL" id="PXA64101.1"/>
    </source>
</evidence>
<proteinExistence type="predicted"/>
<dbReference type="PANTHER" id="PTHR43610">
    <property type="entry name" value="BLL6696 PROTEIN"/>
    <property type="match status" value="1"/>
</dbReference>
<dbReference type="Gene3D" id="3.40.630.30">
    <property type="match status" value="1"/>
</dbReference>
<dbReference type="EMBL" id="QHLZ01000016">
    <property type="protein sequence ID" value="PXA64101.1"/>
    <property type="molecule type" value="Genomic_DNA"/>
</dbReference>
<dbReference type="InterPro" id="IPR000182">
    <property type="entry name" value="GNAT_dom"/>
</dbReference>
<protein>
    <recommendedName>
        <fullName evidence="1">N-acetyltransferase domain-containing protein</fullName>
    </recommendedName>
</protein>
<sequence>MAHKPSITAETCGLSGALQVLEAGVSGVLKVSFTPPRYSLLEKGFSDAQKGAYIFSVQHNISLPGHGVRLVPLRRSHAADLFPYIDVEMWAGMASERPTSRRALERLFAARIADRSVIAFAVIDEETDTVAGTTSLYDYVPEQSRIELGMTFFGRNYWGRNVNASSKLALLSFAFEDLSVQRVTLRCDVRNTRSAAAIVKLGATLEGVLRSYRHGHDGARVDSCVYSLLAHEWPASRSGLVQRLTPADLHPEVTELIELSEQLTRDDAKNAPLPV</sequence>
<comment type="caution">
    <text evidence="2">The sequence shown here is derived from an EMBL/GenBank/DDBJ whole genome shotgun (WGS) entry which is preliminary data.</text>
</comment>
<dbReference type="Proteomes" id="UP000246303">
    <property type="component" value="Unassembled WGS sequence"/>
</dbReference>
<dbReference type="OrthoDB" id="9795199at2"/>
<name>A0A2V3DN71_9MICC</name>
<accession>A0A2V3DN71</accession>
<dbReference type="Pfam" id="PF13302">
    <property type="entry name" value="Acetyltransf_3"/>
    <property type="match status" value="1"/>
</dbReference>